<dbReference type="GO" id="GO:0005783">
    <property type="term" value="C:endoplasmic reticulum"/>
    <property type="evidence" value="ECO:0007669"/>
    <property type="project" value="UniProtKB-SubCell"/>
</dbReference>
<organism evidence="9 10">
    <name type="scientific">Penicillium salamii</name>
    <dbReference type="NCBI Taxonomy" id="1612424"/>
    <lineage>
        <taxon>Eukaryota</taxon>
        <taxon>Fungi</taxon>
        <taxon>Dikarya</taxon>
        <taxon>Ascomycota</taxon>
        <taxon>Pezizomycotina</taxon>
        <taxon>Eurotiomycetes</taxon>
        <taxon>Eurotiomycetidae</taxon>
        <taxon>Eurotiales</taxon>
        <taxon>Aspergillaceae</taxon>
        <taxon>Penicillium</taxon>
    </lineage>
</organism>
<dbReference type="AlphaFoldDB" id="A0A9W4JUQ8"/>
<dbReference type="PANTHER" id="PTHR48182:SF2">
    <property type="entry name" value="PROTEIN SERAC1"/>
    <property type="match status" value="1"/>
</dbReference>
<comment type="caution">
    <text evidence="9">The sequence shown here is derived from an EMBL/GenBank/DDBJ whole genome shotgun (WGS) entry which is preliminary data.</text>
</comment>
<evidence type="ECO:0000256" key="1">
    <source>
        <dbReference type="ARBA" id="ARBA00004173"/>
    </source>
</evidence>
<accession>A0A9W4JUQ8</accession>
<evidence type="ECO:0000313" key="9">
    <source>
        <dbReference type="EMBL" id="CAG8412062.1"/>
    </source>
</evidence>
<gene>
    <name evidence="9" type="ORF">PSALAMII_LOCUS8930</name>
</gene>
<protein>
    <recommendedName>
        <fullName evidence="8">DUF676 domain-containing protein</fullName>
    </recommendedName>
</protein>
<dbReference type="InterPro" id="IPR029058">
    <property type="entry name" value="AB_hydrolase_fold"/>
</dbReference>
<keyword evidence="6" id="KW-0496">Mitochondrion</keyword>
<evidence type="ECO:0000259" key="8">
    <source>
        <dbReference type="Pfam" id="PF05057"/>
    </source>
</evidence>
<dbReference type="OrthoDB" id="427518at2759"/>
<keyword evidence="7" id="KW-0472">Membrane</keyword>
<dbReference type="GO" id="GO:0005739">
    <property type="term" value="C:mitochondrion"/>
    <property type="evidence" value="ECO:0007669"/>
    <property type="project" value="UniProtKB-SubCell"/>
</dbReference>
<dbReference type="SUPFAM" id="SSF53474">
    <property type="entry name" value="alpha/beta-Hydrolases"/>
    <property type="match status" value="1"/>
</dbReference>
<evidence type="ECO:0000256" key="4">
    <source>
        <dbReference type="ARBA" id="ARBA00007920"/>
    </source>
</evidence>
<keyword evidence="10" id="KW-1185">Reference proteome</keyword>
<dbReference type="GO" id="GO:0017000">
    <property type="term" value="P:antibiotic biosynthetic process"/>
    <property type="evidence" value="ECO:0007669"/>
    <property type="project" value="UniProtKB-ARBA"/>
</dbReference>
<dbReference type="InterPro" id="IPR007751">
    <property type="entry name" value="DUF676_lipase-like"/>
</dbReference>
<dbReference type="InterPro" id="IPR052374">
    <property type="entry name" value="SERAC1"/>
</dbReference>
<proteinExistence type="inferred from homology"/>
<evidence type="ECO:0000256" key="5">
    <source>
        <dbReference type="ARBA" id="ARBA00022824"/>
    </source>
</evidence>
<name>A0A9W4JUQ8_9EURO</name>
<evidence type="ECO:0000256" key="7">
    <source>
        <dbReference type="ARBA" id="ARBA00023136"/>
    </source>
</evidence>
<dbReference type="Proteomes" id="UP001152649">
    <property type="component" value="Unassembled WGS sequence"/>
</dbReference>
<dbReference type="GO" id="GO:0016020">
    <property type="term" value="C:membrane"/>
    <property type="evidence" value="ECO:0007669"/>
    <property type="project" value="UniProtKB-SubCell"/>
</dbReference>
<evidence type="ECO:0000313" key="10">
    <source>
        <dbReference type="Proteomes" id="UP001152649"/>
    </source>
</evidence>
<dbReference type="EMBL" id="CAJVPG010000428">
    <property type="protein sequence ID" value="CAG8412062.1"/>
    <property type="molecule type" value="Genomic_DNA"/>
</dbReference>
<sequence length="338" mass="38364">MRLFRSKLKGNSRDPVQNLILFVHGLTGNRERTWIHSNGTFWPQDLLANDFPRARIMTYGYDVNVFRNAATSDLLYDCGQSLSYSIVSQRIDCSTRPILFIAHSLGGLICQQTLILSNTIDGLWQIASSSIGIIFMGTPHYGSSLASYVDKIAKCMNTGLFTDREFDGTFYPGSNDLYRVGNEFQLMLHRGDLCLRVFCFYEAFEMSDEVGKIVEEHSAVLRGYENCSVDTNHANMTRFRGRADGCYRLIQSIIAKWLRDPENEAKKRSASLGTDSTPCPPWLQPLDTEPFSTPVYAESSPDFNTWSPVPAPPMEERSWVTDTSHFNKFYNTRSSMQK</sequence>
<evidence type="ECO:0000256" key="3">
    <source>
        <dbReference type="ARBA" id="ARBA00004370"/>
    </source>
</evidence>
<reference evidence="9" key="1">
    <citation type="submission" date="2021-07" db="EMBL/GenBank/DDBJ databases">
        <authorList>
            <person name="Branca A.L. A."/>
        </authorList>
    </citation>
    <scope>NUCLEOTIDE SEQUENCE</scope>
</reference>
<dbReference type="PANTHER" id="PTHR48182">
    <property type="entry name" value="PROTEIN SERAC1"/>
    <property type="match status" value="1"/>
</dbReference>
<evidence type="ECO:0000256" key="6">
    <source>
        <dbReference type="ARBA" id="ARBA00023128"/>
    </source>
</evidence>
<dbReference type="GO" id="GO:0072330">
    <property type="term" value="P:monocarboxylic acid biosynthetic process"/>
    <property type="evidence" value="ECO:0007669"/>
    <property type="project" value="UniProtKB-ARBA"/>
</dbReference>
<dbReference type="Pfam" id="PF05057">
    <property type="entry name" value="DUF676"/>
    <property type="match status" value="1"/>
</dbReference>
<evidence type="ECO:0000256" key="2">
    <source>
        <dbReference type="ARBA" id="ARBA00004240"/>
    </source>
</evidence>
<feature type="domain" description="DUF676" evidence="8">
    <location>
        <begin position="18"/>
        <end position="143"/>
    </location>
</feature>
<dbReference type="Gene3D" id="3.40.50.1820">
    <property type="entry name" value="alpha/beta hydrolase"/>
    <property type="match status" value="1"/>
</dbReference>
<comment type="subcellular location">
    <subcellularLocation>
        <location evidence="2">Endoplasmic reticulum</location>
    </subcellularLocation>
    <subcellularLocation>
        <location evidence="3">Membrane</location>
    </subcellularLocation>
    <subcellularLocation>
        <location evidence="1">Mitochondrion</location>
    </subcellularLocation>
</comment>
<comment type="similarity">
    <text evidence="4">Belongs to the putative lipase ROG1 family.</text>
</comment>
<keyword evidence="5" id="KW-0256">Endoplasmic reticulum</keyword>